<evidence type="ECO:0000313" key="11">
    <source>
        <dbReference type="EMBL" id="VIO74824.1"/>
    </source>
</evidence>
<evidence type="ECO:0000256" key="5">
    <source>
        <dbReference type="ARBA" id="ARBA00022737"/>
    </source>
</evidence>
<evidence type="ECO:0000256" key="3">
    <source>
        <dbReference type="ARBA" id="ARBA00022692"/>
    </source>
</evidence>
<evidence type="ECO:0000256" key="6">
    <source>
        <dbReference type="ARBA" id="ARBA00023136"/>
    </source>
</evidence>
<feature type="domain" description="POTRA" evidence="10">
    <location>
        <begin position="106"/>
        <end position="183"/>
    </location>
</feature>
<feature type="domain" description="POTRA" evidence="10">
    <location>
        <begin position="38"/>
        <end position="105"/>
    </location>
</feature>
<evidence type="ECO:0000256" key="9">
    <source>
        <dbReference type="NCBIfam" id="TIGR03303"/>
    </source>
</evidence>
<keyword evidence="2 8" id="KW-1134">Transmembrane beta strand</keyword>
<protein>
    <recommendedName>
        <fullName evidence="8 9">Outer membrane protein assembly factor BamA</fullName>
    </recommendedName>
</protein>
<dbReference type="InterPro" id="IPR034746">
    <property type="entry name" value="POTRA"/>
</dbReference>
<keyword evidence="3 8" id="KW-0812">Transmembrane</keyword>
<dbReference type="PROSITE" id="PS51779">
    <property type="entry name" value="POTRA"/>
    <property type="match status" value="3"/>
</dbReference>
<evidence type="ECO:0000256" key="2">
    <source>
        <dbReference type="ARBA" id="ARBA00022452"/>
    </source>
</evidence>
<dbReference type="Pfam" id="PF01103">
    <property type="entry name" value="Omp85"/>
    <property type="match status" value="1"/>
</dbReference>
<feature type="chain" id="PRO_5021519351" description="Outer membrane protein assembly factor BamA" evidence="8">
    <location>
        <begin position="38"/>
        <end position="846"/>
    </location>
</feature>
<comment type="subunit">
    <text evidence="8">Part of the Bam complex.</text>
</comment>
<evidence type="ECO:0000256" key="8">
    <source>
        <dbReference type="HAMAP-Rule" id="MF_01430"/>
    </source>
</evidence>
<keyword evidence="4 8" id="KW-0732">Signal</keyword>
<evidence type="ECO:0000259" key="10">
    <source>
        <dbReference type="PROSITE" id="PS51779"/>
    </source>
</evidence>
<comment type="caution">
    <text evidence="11">The sequence shown here is derived from an EMBL/GenBank/DDBJ whole genome shotgun (WGS) entry which is preliminary data.</text>
</comment>
<dbReference type="NCBIfam" id="TIGR03303">
    <property type="entry name" value="OM_YaeT"/>
    <property type="match status" value="1"/>
</dbReference>
<organism evidence="11 12">
    <name type="scientific">Bradyrhizobium ivorense</name>
    <dbReference type="NCBI Taxonomy" id="2511166"/>
    <lineage>
        <taxon>Bacteria</taxon>
        <taxon>Pseudomonadati</taxon>
        <taxon>Pseudomonadota</taxon>
        <taxon>Alphaproteobacteria</taxon>
        <taxon>Hyphomicrobiales</taxon>
        <taxon>Nitrobacteraceae</taxon>
        <taxon>Bradyrhizobium</taxon>
    </lineage>
</organism>
<gene>
    <name evidence="11" type="primary">bamA_1</name>
    <name evidence="8" type="synonym">bamA</name>
    <name evidence="11" type="ORF">CI1B_56030</name>
</gene>
<comment type="function">
    <text evidence="8">Part of the outer membrane protein assembly complex, which is involved in assembly and insertion of beta-barrel proteins into the outer membrane.</text>
</comment>
<keyword evidence="6 8" id="KW-0472">Membrane</keyword>
<dbReference type="InterPro" id="IPR039910">
    <property type="entry name" value="D15-like"/>
</dbReference>
<name>A0A508TKE3_9BRAD</name>
<dbReference type="Pfam" id="PF07244">
    <property type="entry name" value="POTRA"/>
    <property type="match status" value="4"/>
</dbReference>
<dbReference type="InterPro" id="IPR023707">
    <property type="entry name" value="OM_assembly_BamA"/>
</dbReference>
<dbReference type="PIRSF" id="PIRSF006076">
    <property type="entry name" value="OM_assembly_OMP85"/>
    <property type="match status" value="1"/>
</dbReference>
<accession>A0A508TKE3</accession>
<dbReference type="GO" id="GO:0051205">
    <property type="term" value="P:protein insertion into membrane"/>
    <property type="evidence" value="ECO:0007669"/>
    <property type="project" value="UniProtKB-UniRule"/>
</dbReference>
<evidence type="ECO:0000256" key="1">
    <source>
        <dbReference type="ARBA" id="ARBA00004370"/>
    </source>
</evidence>
<proteinExistence type="inferred from homology"/>
<keyword evidence="5 8" id="KW-0677">Repeat</keyword>
<comment type="subcellular location">
    <subcellularLocation>
        <location evidence="8">Cell outer membrane</location>
    </subcellularLocation>
    <subcellularLocation>
        <location evidence="1">Membrane</location>
    </subcellularLocation>
</comment>
<dbReference type="InterPro" id="IPR010827">
    <property type="entry name" value="BamA/TamA_POTRA"/>
</dbReference>
<dbReference type="HAMAP" id="MF_01430">
    <property type="entry name" value="OM_assembly_BamA"/>
    <property type="match status" value="1"/>
</dbReference>
<comment type="similarity">
    <text evidence="8">Belongs to the BamA family.</text>
</comment>
<sequence precursor="true">MMFGMRVRGGLFAALVMFAVPVAATLAAVSVSAPALAQTVDSIAVEGNRRVELETIRSYFRPGPGGRLGQAQIDDGLKALIETGLFQDVHIETRGGRLVVIVVENPVIGRVAFEGNKKIKDEQLTAEVQSKPRGTFSRPMVQSDALRIAEIYRRSGRYDVRVNPQIIEQPNNRVDLIFEINEGVKTGVRSIEFIGNNAYSASRLRDVIKTRESNILSFLGGNDVYDPDRVEADRDLIRRFYLKNGYADVQVVAALTEYDPDKKGFLVTFKIEEGQQYRVAAVNFTSSISTLDPNALRSWSRVNVGSLYNAEALEKSVEEMQIEASRRGYAFAVVRPRGDRNFENHTVSITFAIDEGPRTYIERINVRGNTRTRDYVIRREFDISEGDAYNRALVDRAERRLKNLDFFKTVKITTEPGSSSDRVILIVDLEEKSTGDFSVSGGYSTTDGALAEVSVSERNLLGRGLFAKASVTYGQYARGYSLSFVEPYLLDYRVALGLDLYQRQQLSNSYISYGTKTLGFSPRLGFSLREDLSLQLRYSIYQQEISLPSTLNNCNNIQTLPDGTPNPAFFPSPAFANLHGIDLTSTNGLGCFYDGEASLPVRKELAGGKTLTSALGYTLNYNTLDNNKNPTDGLLVDFRQDFAGVGGDVSYIKTAIDAKYYTPLVSDLVGVIHAQGGILNKLGSTELRMLDHFQMGPNLVRGFAPNGIGPRDINPYSTQDAIGGTKYWGVSAELQMPFWFLPKEVGLKGAVYADAGGLYDYQGPTSWAATGEVNVPGCVRPTNNPPTPGTCLGLNFDDSKVVRTSVGVGLIWQSPFGPLRFDYAIPLTKGQFDRTQEFRFGGGTSF</sequence>
<reference evidence="11" key="1">
    <citation type="submission" date="2019-02" db="EMBL/GenBank/DDBJ databases">
        <authorList>
            <person name="Pothier F.J."/>
        </authorList>
    </citation>
    <scope>NUCLEOTIDE SEQUENCE</scope>
    <source>
        <strain evidence="11">CI-1B</strain>
    </source>
</reference>
<evidence type="ECO:0000256" key="7">
    <source>
        <dbReference type="ARBA" id="ARBA00023237"/>
    </source>
</evidence>
<feature type="signal peptide" evidence="8">
    <location>
        <begin position="1"/>
        <end position="37"/>
    </location>
</feature>
<dbReference type="GO" id="GO:0009279">
    <property type="term" value="C:cell outer membrane"/>
    <property type="evidence" value="ECO:0007669"/>
    <property type="project" value="UniProtKB-SubCell"/>
</dbReference>
<dbReference type="Gene3D" id="3.10.20.310">
    <property type="entry name" value="membrane protein fhac"/>
    <property type="match status" value="5"/>
</dbReference>
<evidence type="ECO:0000256" key="4">
    <source>
        <dbReference type="ARBA" id="ARBA00022729"/>
    </source>
</evidence>
<dbReference type="AlphaFoldDB" id="A0A508TKE3"/>
<dbReference type="RefSeq" id="WP_139862544.1">
    <property type="nucleotide sequence ID" value="NZ_CAADFC020000022.1"/>
</dbReference>
<dbReference type="InterPro" id="IPR000184">
    <property type="entry name" value="Bac_surfAg_D15"/>
</dbReference>
<dbReference type="Proteomes" id="UP000328092">
    <property type="component" value="Unassembled WGS sequence"/>
</dbReference>
<feature type="domain" description="POTRA" evidence="10">
    <location>
        <begin position="359"/>
        <end position="432"/>
    </location>
</feature>
<dbReference type="EMBL" id="CAADFC020000022">
    <property type="protein sequence ID" value="VIO74824.1"/>
    <property type="molecule type" value="Genomic_DNA"/>
</dbReference>
<dbReference type="PANTHER" id="PTHR12815">
    <property type="entry name" value="SORTING AND ASSEMBLY MACHINERY SAMM50 PROTEIN FAMILY MEMBER"/>
    <property type="match status" value="1"/>
</dbReference>
<dbReference type="GO" id="GO:0043165">
    <property type="term" value="P:Gram-negative-bacterium-type cell outer membrane assembly"/>
    <property type="evidence" value="ECO:0007669"/>
    <property type="project" value="UniProtKB-UniRule"/>
</dbReference>
<keyword evidence="7 8" id="KW-0998">Cell outer membrane</keyword>
<dbReference type="OrthoDB" id="9803054at2"/>
<dbReference type="PANTHER" id="PTHR12815:SF23">
    <property type="entry name" value="OUTER MEMBRANE PROTEIN ASSEMBLY FACTOR BAMA"/>
    <property type="match status" value="1"/>
</dbReference>
<evidence type="ECO:0000313" key="12">
    <source>
        <dbReference type="Proteomes" id="UP000328092"/>
    </source>
</evidence>
<keyword evidence="12" id="KW-1185">Reference proteome</keyword>
<dbReference type="Gene3D" id="2.40.160.50">
    <property type="entry name" value="membrane protein fhac: a member of the omp85/tpsb transporter family"/>
    <property type="match status" value="1"/>
</dbReference>